<proteinExistence type="predicted"/>
<dbReference type="RefSeq" id="WP_207064449.1">
    <property type="nucleotide sequence ID" value="NZ_BAABLE010000005.1"/>
</dbReference>
<accession>A0A840BRY6</accession>
<dbReference type="AlphaFoldDB" id="A0A840BRY6"/>
<comment type="caution">
    <text evidence="1">The sequence shown here is derived from an EMBL/GenBank/DDBJ whole genome shotgun (WGS) entry which is preliminary data.</text>
</comment>
<evidence type="ECO:0000313" key="2">
    <source>
        <dbReference type="Proteomes" id="UP000561045"/>
    </source>
</evidence>
<dbReference type="EMBL" id="JACIET010000002">
    <property type="protein sequence ID" value="MBB4013586.1"/>
    <property type="molecule type" value="Genomic_DNA"/>
</dbReference>
<dbReference type="Proteomes" id="UP000561045">
    <property type="component" value="Unassembled WGS sequence"/>
</dbReference>
<keyword evidence="2" id="KW-1185">Reference proteome</keyword>
<sequence length="50" mass="5465">MRFSMRAAVLDIACLWSGEPNGSTDFPTLGKLKTPQVELIGIAARFPMRA</sequence>
<evidence type="ECO:0000313" key="1">
    <source>
        <dbReference type="EMBL" id="MBB4013586.1"/>
    </source>
</evidence>
<reference evidence="1 2" key="1">
    <citation type="submission" date="2020-08" db="EMBL/GenBank/DDBJ databases">
        <title>Genomic Encyclopedia of Type Strains, Phase IV (KMG-IV): sequencing the most valuable type-strain genomes for metagenomic binning, comparative biology and taxonomic classification.</title>
        <authorList>
            <person name="Goeker M."/>
        </authorList>
    </citation>
    <scope>NUCLEOTIDE SEQUENCE [LARGE SCALE GENOMIC DNA]</scope>
    <source>
        <strain evidence="1 2">DSM 106739</strain>
    </source>
</reference>
<organism evidence="1 2">
    <name type="scientific">Niveibacterium umoris</name>
    <dbReference type="NCBI Taxonomy" id="1193620"/>
    <lineage>
        <taxon>Bacteria</taxon>
        <taxon>Pseudomonadati</taxon>
        <taxon>Pseudomonadota</taxon>
        <taxon>Betaproteobacteria</taxon>
        <taxon>Rhodocyclales</taxon>
        <taxon>Rhodocyclaceae</taxon>
        <taxon>Niveibacterium</taxon>
    </lineage>
</organism>
<name>A0A840BRY6_9RHOO</name>
<protein>
    <submittedName>
        <fullName evidence="1">Uncharacterized protein</fullName>
    </submittedName>
</protein>
<gene>
    <name evidence="1" type="ORF">GGR36_002932</name>
</gene>